<dbReference type="GeneID" id="110011859"/>
<evidence type="ECO:0000259" key="2">
    <source>
        <dbReference type="Pfam" id="PF08458"/>
    </source>
</evidence>
<dbReference type="PANTHER" id="PTHR31351">
    <property type="entry name" value="EXPRESSED PROTEIN"/>
    <property type="match status" value="1"/>
</dbReference>
<dbReference type="Pfam" id="PF08458">
    <property type="entry name" value="PH_2"/>
    <property type="match status" value="1"/>
</dbReference>
<dbReference type="InterPro" id="IPR040269">
    <property type="entry name" value="VAB"/>
</dbReference>
<protein>
    <submittedName>
        <fullName evidence="4">VAN3-binding protein-like isoform X1</fullName>
    </submittedName>
</protein>
<dbReference type="RefSeq" id="XP_020548907.1">
    <property type="nucleotide sequence ID" value="XM_020693248.1"/>
</dbReference>
<dbReference type="GO" id="GO:0009734">
    <property type="term" value="P:auxin-activated signaling pathway"/>
    <property type="evidence" value="ECO:0007669"/>
    <property type="project" value="TreeGrafter"/>
</dbReference>
<dbReference type="Proteomes" id="UP000504604">
    <property type="component" value="Linkage group LG4"/>
</dbReference>
<dbReference type="GO" id="GO:0010305">
    <property type="term" value="P:leaf vascular tissue pattern formation"/>
    <property type="evidence" value="ECO:0007669"/>
    <property type="project" value="TreeGrafter"/>
</dbReference>
<feature type="domain" description="VAN3-binding protein-like auxin canalisation" evidence="1">
    <location>
        <begin position="114"/>
        <end position="257"/>
    </location>
</feature>
<evidence type="ECO:0000313" key="4">
    <source>
        <dbReference type="RefSeq" id="XP_020548907.1"/>
    </source>
</evidence>
<sequence length="377" mass="42085">MFYFQVMRVRSTCMEPLPEEMKTQSVRFVKSQLLGGKDSNVCSYKQMEIPKSPNHAMEFLSRSWSPSASDFLHVFSSNNLLLSRDTKEQDDRSLTSGGSTNTAVIQQDNIKMDFKHPKTWLRGKSWTTLLRSPKEQKKEEKRLHTAQLHAALSLTQLAAAIAGTASSVGKQESSPFQNGRTEVPSQDMGDVLSSAAALLTNVCAETAESLGAHKAQVRTAVESGMAIQSPIDMIAVTATAATCLRGVSLLKSRAMEDPFSRIQEMLKISAEICTIMPSGRKECTRVSVYLKHDHLVFCFRKKYFGGALTSAKEYQITNISEERTEHQGNSLLCLKTKNGIIKLVFEDEMQSKIWISTILNLLEMRNPSRQRQAIHTD</sequence>
<dbReference type="OrthoDB" id="684573at2759"/>
<reference evidence="4" key="1">
    <citation type="submission" date="2025-08" db="UniProtKB">
        <authorList>
            <consortium name="RefSeq"/>
        </authorList>
    </citation>
    <scope>IDENTIFICATION</scope>
</reference>
<dbReference type="InterPro" id="IPR013666">
    <property type="entry name" value="PH_pln"/>
</dbReference>
<feature type="domain" description="Pleckstrin-like plant" evidence="2">
    <location>
        <begin position="274"/>
        <end position="364"/>
    </location>
</feature>
<name>A0A8M8UR38_SESIN</name>
<evidence type="ECO:0000313" key="3">
    <source>
        <dbReference type="Proteomes" id="UP000504604"/>
    </source>
</evidence>
<dbReference type="PANTHER" id="PTHR31351:SF30">
    <property type="entry name" value="VAN3-BINDING PROTEIN-LIKE"/>
    <property type="match status" value="1"/>
</dbReference>
<dbReference type="GO" id="GO:0010087">
    <property type="term" value="P:phloem or xylem histogenesis"/>
    <property type="evidence" value="ECO:0007669"/>
    <property type="project" value="TreeGrafter"/>
</dbReference>
<dbReference type="Pfam" id="PF05703">
    <property type="entry name" value="Auxin_canalis"/>
    <property type="match status" value="1"/>
</dbReference>
<proteinExistence type="predicted"/>
<organism evidence="3 4">
    <name type="scientific">Sesamum indicum</name>
    <name type="common">Oriental sesame</name>
    <name type="synonym">Sesamum orientale</name>
    <dbReference type="NCBI Taxonomy" id="4182"/>
    <lineage>
        <taxon>Eukaryota</taxon>
        <taxon>Viridiplantae</taxon>
        <taxon>Streptophyta</taxon>
        <taxon>Embryophyta</taxon>
        <taxon>Tracheophyta</taxon>
        <taxon>Spermatophyta</taxon>
        <taxon>Magnoliopsida</taxon>
        <taxon>eudicotyledons</taxon>
        <taxon>Gunneridae</taxon>
        <taxon>Pentapetalae</taxon>
        <taxon>asterids</taxon>
        <taxon>lamiids</taxon>
        <taxon>Lamiales</taxon>
        <taxon>Pedaliaceae</taxon>
        <taxon>Sesamum</taxon>
    </lineage>
</organism>
<keyword evidence="3" id="KW-1185">Reference proteome</keyword>
<dbReference type="KEGG" id="sind:110011859"/>
<dbReference type="AlphaFoldDB" id="A0A8M8UR38"/>
<dbReference type="InterPro" id="IPR008546">
    <property type="entry name" value="VAN3-bd-like_auxin_canal"/>
</dbReference>
<evidence type="ECO:0000259" key="1">
    <source>
        <dbReference type="Pfam" id="PF05703"/>
    </source>
</evidence>
<gene>
    <name evidence="4" type="primary">LOC110011859</name>
</gene>
<accession>A0A8M8UR38</accession>